<evidence type="ECO:0000313" key="2">
    <source>
        <dbReference type="Proteomes" id="UP000005629"/>
    </source>
</evidence>
<sequence>MSVPVEIVVPLSANRTDSFAAIVRMDLGGIRAEWSSAQ</sequence>
<dbReference type="HOGENOM" id="CLU_3322828_0_0_2"/>
<name>G0HZ41_HALHT</name>
<protein>
    <submittedName>
        <fullName evidence="1">Uncharacterized protein</fullName>
    </submittedName>
</protein>
<gene>
    <name evidence="1" type="ordered locus">HAH_4421</name>
</gene>
<proteinExistence type="predicted"/>
<dbReference type="AlphaFoldDB" id="G0HZ41"/>
<evidence type="ECO:0000313" key="1">
    <source>
        <dbReference type="EMBL" id="AEM59092.1"/>
    </source>
</evidence>
<organism evidence="1 2">
    <name type="scientific">Haloarcula hispanica (strain ATCC 33960 / DSM 4426 / JCM 8911 / NBRC 102182 / NCIMB 2187 / VKM B-1755)</name>
    <dbReference type="NCBI Taxonomy" id="634497"/>
    <lineage>
        <taxon>Archaea</taxon>
        <taxon>Methanobacteriati</taxon>
        <taxon>Methanobacteriota</taxon>
        <taxon>Stenosarchaea group</taxon>
        <taxon>Halobacteria</taxon>
        <taxon>Halobacteriales</taxon>
        <taxon>Haloarculaceae</taxon>
        <taxon>Haloarcula</taxon>
    </lineage>
</organism>
<dbReference type="EMBL" id="CP002922">
    <property type="protein sequence ID" value="AEM59092.1"/>
    <property type="molecule type" value="Genomic_DNA"/>
</dbReference>
<reference evidence="1 2" key="1">
    <citation type="journal article" date="2011" name="J. Bacteriol.">
        <title>Complete genome sequence of Haloarcula hispanica, a model haloarchaeon for studying genetics, metabolism, and virus-host interaction.</title>
        <authorList>
            <person name="Liu H."/>
            <person name="Wu Z."/>
            <person name="Li M."/>
            <person name="Zhang F."/>
            <person name="Zheng H."/>
            <person name="Han J."/>
            <person name="Liu J."/>
            <person name="Zhou J."/>
            <person name="Wang S."/>
            <person name="Xiang H."/>
        </authorList>
    </citation>
    <scope>NUCLEOTIDE SEQUENCE [LARGE SCALE GENOMIC DNA]</scope>
    <source>
        <strain evidence="2">ATCC 33960 / DSM 4426 / JCM 8911 / NBRC 102182 / NCIMB 2187 / VKM B-1755</strain>
    </source>
</reference>
<dbReference type="KEGG" id="hhi:HAH_4421"/>
<accession>G0HZ41</accession>
<dbReference type="Proteomes" id="UP000005629">
    <property type="component" value="Chromosome II"/>
</dbReference>